<sequence>MKLKYPAEAFAFGIVLFSAGMKEAFAAGILVILATVFAEALRNLLKDWVPEWSLYLCVCIGTVAVCASVFLLGFTALGIPVDNTGMWIMTCILGLFIVKHVLTGAIDGEYGELFWETAIAWGFWILLAVAREFFGAGTIFENSICQAEFQSKIFQDTMFGFLTAGMTLAFTNGVLKKKSANTHSLLVVIPLAVFMRPFAMESFGALLGQIWTIAVPIILFMSVKVTLKFARTSRAYKGLPVEMLAMGFIYMILSIY</sequence>
<proteinExistence type="predicted"/>
<gene>
    <name evidence="2" type="ORF">DQQ01_04090</name>
</gene>
<name>A0A2Z4U8U9_9FIRM</name>
<keyword evidence="1" id="KW-0812">Transmembrane</keyword>
<evidence type="ECO:0000313" key="3">
    <source>
        <dbReference type="Proteomes" id="UP000250003"/>
    </source>
</evidence>
<dbReference type="EMBL" id="CP030280">
    <property type="protein sequence ID" value="AWY97465.1"/>
    <property type="molecule type" value="Genomic_DNA"/>
</dbReference>
<accession>A0A2Z4U8U9</accession>
<protein>
    <submittedName>
        <fullName evidence="2">Uncharacterized protein</fullName>
    </submittedName>
</protein>
<dbReference type="OrthoDB" id="1969615at2"/>
<feature type="transmembrane region" description="Helical" evidence="1">
    <location>
        <begin position="235"/>
        <end position="253"/>
    </location>
</feature>
<organism evidence="2 3">
    <name type="scientific">Blautia argi</name>
    <dbReference type="NCBI Taxonomy" id="1912897"/>
    <lineage>
        <taxon>Bacteria</taxon>
        <taxon>Bacillati</taxon>
        <taxon>Bacillota</taxon>
        <taxon>Clostridia</taxon>
        <taxon>Lachnospirales</taxon>
        <taxon>Lachnospiraceae</taxon>
        <taxon>Blautia</taxon>
    </lineage>
</organism>
<dbReference type="Proteomes" id="UP000250003">
    <property type="component" value="Chromosome"/>
</dbReference>
<feature type="transmembrane region" description="Helical" evidence="1">
    <location>
        <begin position="53"/>
        <end position="79"/>
    </location>
</feature>
<evidence type="ECO:0000256" key="1">
    <source>
        <dbReference type="SAM" id="Phobius"/>
    </source>
</evidence>
<reference evidence="3" key="1">
    <citation type="submission" date="2018-06" db="EMBL/GenBank/DDBJ databases">
        <title>Description of Blautia argi sp. nov., a new anaerobic isolated from dog feces.</title>
        <authorList>
            <person name="Chang Y.-H."/>
            <person name="Paek J."/>
            <person name="Shin Y."/>
        </authorList>
    </citation>
    <scope>NUCLEOTIDE SEQUENCE [LARGE SCALE GENOMIC DNA]</scope>
    <source>
        <strain evidence="3">KCTC 15426</strain>
    </source>
</reference>
<feature type="transmembrane region" description="Helical" evidence="1">
    <location>
        <begin position="113"/>
        <end position="130"/>
    </location>
</feature>
<feature type="transmembrane region" description="Helical" evidence="1">
    <location>
        <begin position="158"/>
        <end position="175"/>
    </location>
</feature>
<dbReference type="AlphaFoldDB" id="A0A2Z4U8U9"/>
<feature type="transmembrane region" description="Helical" evidence="1">
    <location>
        <begin position="182"/>
        <end position="199"/>
    </location>
</feature>
<dbReference type="KEGG" id="blau:DQQ01_04090"/>
<keyword evidence="3" id="KW-1185">Reference proteome</keyword>
<feature type="transmembrane region" description="Helical" evidence="1">
    <location>
        <begin position="85"/>
        <end position="106"/>
    </location>
</feature>
<keyword evidence="1" id="KW-1133">Transmembrane helix</keyword>
<keyword evidence="1" id="KW-0472">Membrane</keyword>
<evidence type="ECO:0000313" key="2">
    <source>
        <dbReference type="EMBL" id="AWY97465.1"/>
    </source>
</evidence>
<feature type="transmembrane region" description="Helical" evidence="1">
    <location>
        <begin position="205"/>
        <end position="223"/>
    </location>
</feature>
<dbReference type="RefSeq" id="WP_111918625.1">
    <property type="nucleotide sequence ID" value="NZ_CAUWHR010000012.1"/>
</dbReference>